<organism evidence="3 4">
    <name type="scientific">Truncatella angustata</name>
    <dbReference type="NCBI Taxonomy" id="152316"/>
    <lineage>
        <taxon>Eukaryota</taxon>
        <taxon>Fungi</taxon>
        <taxon>Dikarya</taxon>
        <taxon>Ascomycota</taxon>
        <taxon>Pezizomycotina</taxon>
        <taxon>Sordariomycetes</taxon>
        <taxon>Xylariomycetidae</taxon>
        <taxon>Amphisphaeriales</taxon>
        <taxon>Sporocadaceae</taxon>
        <taxon>Truncatella</taxon>
    </lineage>
</organism>
<dbReference type="InterPro" id="IPR001810">
    <property type="entry name" value="F-box_dom"/>
</dbReference>
<dbReference type="InterPro" id="IPR036047">
    <property type="entry name" value="F-box-like_dom_sf"/>
</dbReference>
<dbReference type="Proteomes" id="UP000758603">
    <property type="component" value="Unassembled WGS sequence"/>
</dbReference>
<comment type="caution">
    <text evidence="3">The sequence shown here is derived from an EMBL/GenBank/DDBJ whole genome shotgun (WGS) entry which is preliminary data.</text>
</comment>
<dbReference type="Gene3D" id="1.20.1280.50">
    <property type="match status" value="1"/>
</dbReference>
<keyword evidence="4" id="KW-1185">Reference proteome</keyword>
<dbReference type="SUPFAM" id="SSF50978">
    <property type="entry name" value="WD40 repeat-like"/>
    <property type="match status" value="1"/>
</dbReference>
<sequence>MLELDVASLSLADLSMLENLPLDILLIILSYLKTARSVASLASTCKKLHAVVRTDGWRIFLRSHFESLALPQSMKDEECMGWTRDVTGQSRAWDRRAFSVASFIPPVKKPHATNGHGGRFRTQTFPPHIIVDATSKLTGSTVAETIVWGAGEDLVIWRKRLGRFTPRREESWTSVEGAVMGFASGKDDVTALSIVNDTSNRVNFLVGRASGYLQLLSTGKNNSIRSAVHFQPIPSEGRVPLEQKEIQHLDINNGKDTAAVITKDSLFFYPLNDPSLVSADQNNGSSDAIVAPKEAVSVRNMENSKQFRFLKAVRFMGNGDLALGMTYSPEPLRYLKRTPSGVQIINAAKLRSSRRCTESYVYDVGYEQSIRDILPLSTASIAGGGGNVTLSSYDDATIRLQDLRSPSPIDTIYQDHFEVSAPVGPLVSHGMERFVAGSARTATLKIFDFRWTKGYVYTDALPCGVQPLVPTPKPPTMAYCPHSTDVAKCNHRSGVLCNRHILARSDFYRPNCTIYLPPTQQSVSPVYSLAKPSDLSSTIYAGLTGELVQMSLRDQGEHPRQRLHMQRTDKKHRSGYSYQESPISIIETGDGIALHDITKSQRMPEMHKQNYKNYRGPLPVAKMRAHRLDDLYLRG</sequence>
<dbReference type="RefSeq" id="XP_045953974.1">
    <property type="nucleotide sequence ID" value="XM_046100614.1"/>
</dbReference>
<accession>A0A9P8RPS6</accession>
<proteinExistence type="predicted"/>
<feature type="domain" description="F-box" evidence="2">
    <location>
        <begin position="14"/>
        <end position="68"/>
    </location>
</feature>
<dbReference type="GeneID" id="70129506"/>
<feature type="region of interest" description="Disordered" evidence="1">
    <location>
        <begin position="555"/>
        <end position="577"/>
    </location>
</feature>
<dbReference type="SMART" id="SM00256">
    <property type="entry name" value="FBOX"/>
    <property type="match status" value="1"/>
</dbReference>
<name>A0A9P8RPS6_9PEZI</name>
<reference evidence="3" key="1">
    <citation type="journal article" date="2021" name="Nat. Commun.">
        <title>Genetic determinants of endophytism in the Arabidopsis root mycobiome.</title>
        <authorList>
            <person name="Mesny F."/>
            <person name="Miyauchi S."/>
            <person name="Thiergart T."/>
            <person name="Pickel B."/>
            <person name="Atanasova L."/>
            <person name="Karlsson M."/>
            <person name="Huettel B."/>
            <person name="Barry K.W."/>
            <person name="Haridas S."/>
            <person name="Chen C."/>
            <person name="Bauer D."/>
            <person name="Andreopoulos W."/>
            <person name="Pangilinan J."/>
            <person name="LaButti K."/>
            <person name="Riley R."/>
            <person name="Lipzen A."/>
            <person name="Clum A."/>
            <person name="Drula E."/>
            <person name="Henrissat B."/>
            <person name="Kohler A."/>
            <person name="Grigoriev I.V."/>
            <person name="Martin F.M."/>
            <person name="Hacquard S."/>
        </authorList>
    </citation>
    <scope>NUCLEOTIDE SEQUENCE</scope>
    <source>
        <strain evidence="3">MPI-SDFR-AT-0073</strain>
    </source>
</reference>
<evidence type="ECO:0000259" key="2">
    <source>
        <dbReference type="PROSITE" id="PS50181"/>
    </source>
</evidence>
<dbReference type="Pfam" id="PF12937">
    <property type="entry name" value="F-box-like"/>
    <property type="match status" value="1"/>
</dbReference>
<dbReference type="SUPFAM" id="SSF81383">
    <property type="entry name" value="F-box domain"/>
    <property type="match status" value="1"/>
</dbReference>
<dbReference type="AlphaFoldDB" id="A0A9P8RPS6"/>
<dbReference type="EMBL" id="JAGPXC010000008">
    <property type="protein sequence ID" value="KAH6647462.1"/>
    <property type="molecule type" value="Genomic_DNA"/>
</dbReference>
<dbReference type="InterPro" id="IPR036322">
    <property type="entry name" value="WD40_repeat_dom_sf"/>
</dbReference>
<feature type="compositionally biased region" description="Basic residues" evidence="1">
    <location>
        <begin position="561"/>
        <end position="574"/>
    </location>
</feature>
<gene>
    <name evidence="3" type="ORF">BKA67DRAFT_539323</name>
</gene>
<evidence type="ECO:0000313" key="4">
    <source>
        <dbReference type="Proteomes" id="UP000758603"/>
    </source>
</evidence>
<protein>
    <recommendedName>
        <fullName evidence="2">F-box domain-containing protein</fullName>
    </recommendedName>
</protein>
<evidence type="ECO:0000313" key="3">
    <source>
        <dbReference type="EMBL" id="KAH6647462.1"/>
    </source>
</evidence>
<evidence type="ECO:0000256" key="1">
    <source>
        <dbReference type="SAM" id="MobiDB-lite"/>
    </source>
</evidence>
<dbReference type="PROSITE" id="PS50181">
    <property type="entry name" value="FBOX"/>
    <property type="match status" value="1"/>
</dbReference>
<dbReference type="OrthoDB" id="1259151at2759"/>